<dbReference type="AlphaFoldDB" id="A0A2P5EK30"/>
<evidence type="ECO:0000313" key="2">
    <source>
        <dbReference type="Proteomes" id="UP000237000"/>
    </source>
</evidence>
<keyword evidence="2" id="KW-1185">Reference proteome</keyword>
<feature type="non-terminal residue" evidence="1">
    <location>
        <position position="53"/>
    </location>
</feature>
<gene>
    <name evidence="1" type="ORF">TorRG33x02_182880</name>
</gene>
<protein>
    <submittedName>
        <fullName evidence="1">Uncharacterized protein</fullName>
    </submittedName>
</protein>
<reference evidence="2" key="1">
    <citation type="submission" date="2016-06" db="EMBL/GenBank/DDBJ databases">
        <title>Parallel loss of symbiosis genes in relatives of nitrogen-fixing non-legume Parasponia.</title>
        <authorList>
            <person name="Van Velzen R."/>
            <person name="Holmer R."/>
            <person name="Bu F."/>
            <person name="Rutten L."/>
            <person name="Van Zeijl A."/>
            <person name="Liu W."/>
            <person name="Santuari L."/>
            <person name="Cao Q."/>
            <person name="Sharma T."/>
            <person name="Shen D."/>
            <person name="Roswanjaya Y."/>
            <person name="Wardhani T."/>
            <person name="Kalhor M.S."/>
            <person name="Jansen J."/>
            <person name="Van den Hoogen J."/>
            <person name="Gungor B."/>
            <person name="Hartog M."/>
            <person name="Hontelez J."/>
            <person name="Verver J."/>
            <person name="Yang W.-C."/>
            <person name="Schijlen E."/>
            <person name="Repin R."/>
            <person name="Schilthuizen M."/>
            <person name="Schranz E."/>
            <person name="Heidstra R."/>
            <person name="Miyata K."/>
            <person name="Fedorova E."/>
            <person name="Kohlen W."/>
            <person name="Bisseling T."/>
            <person name="Smit S."/>
            <person name="Geurts R."/>
        </authorList>
    </citation>
    <scope>NUCLEOTIDE SEQUENCE [LARGE SCALE GENOMIC DNA]</scope>
    <source>
        <strain evidence="2">cv. RG33-2</strain>
    </source>
</reference>
<comment type="caution">
    <text evidence="1">The sequence shown here is derived from an EMBL/GenBank/DDBJ whole genome shotgun (WGS) entry which is preliminary data.</text>
</comment>
<sequence length="53" mass="5857">MSYDIYGNYCLNEDTLEKSAPRAIVTVPRGSKIAPEMAQGWSLDVAPKKKSIL</sequence>
<accession>A0A2P5EK30</accession>
<name>A0A2P5EK30_TREOI</name>
<dbReference type="Proteomes" id="UP000237000">
    <property type="component" value="Unassembled WGS sequence"/>
</dbReference>
<dbReference type="InParanoid" id="A0A2P5EK30"/>
<dbReference type="EMBL" id="JXTC01000140">
    <property type="protein sequence ID" value="PON85928.1"/>
    <property type="molecule type" value="Genomic_DNA"/>
</dbReference>
<organism evidence="1 2">
    <name type="scientific">Trema orientale</name>
    <name type="common">Charcoal tree</name>
    <name type="synonym">Celtis orientalis</name>
    <dbReference type="NCBI Taxonomy" id="63057"/>
    <lineage>
        <taxon>Eukaryota</taxon>
        <taxon>Viridiplantae</taxon>
        <taxon>Streptophyta</taxon>
        <taxon>Embryophyta</taxon>
        <taxon>Tracheophyta</taxon>
        <taxon>Spermatophyta</taxon>
        <taxon>Magnoliopsida</taxon>
        <taxon>eudicotyledons</taxon>
        <taxon>Gunneridae</taxon>
        <taxon>Pentapetalae</taxon>
        <taxon>rosids</taxon>
        <taxon>fabids</taxon>
        <taxon>Rosales</taxon>
        <taxon>Cannabaceae</taxon>
        <taxon>Trema</taxon>
    </lineage>
</organism>
<evidence type="ECO:0000313" key="1">
    <source>
        <dbReference type="EMBL" id="PON85928.1"/>
    </source>
</evidence>
<proteinExistence type="predicted"/>